<dbReference type="OrthoDB" id="165404at2"/>
<reference evidence="2" key="1">
    <citation type="submission" date="2016-01" db="EMBL/GenBank/DDBJ databases">
        <authorList>
            <person name="Mcilroy J.S."/>
            <person name="Karst M S."/>
            <person name="Albertsen M."/>
        </authorList>
    </citation>
    <scope>NUCLEOTIDE SEQUENCE</scope>
    <source>
        <strain evidence="2">Cfx-K</strain>
    </source>
</reference>
<evidence type="ECO:0000313" key="3">
    <source>
        <dbReference type="Proteomes" id="UP000215027"/>
    </source>
</evidence>
<dbReference type="Proteomes" id="UP000215027">
    <property type="component" value="Chromosome I"/>
</dbReference>
<evidence type="ECO:0000259" key="1">
    <source>
        <dbReference type="Pfam" id="PF21814"/>
    </source>
</evidence>
<name>A0A160T2U6_9CHLR</name>
<accession>A0A160T2U6</accession>
<dbReference type="InterPro" id="IPR049250">
    <property type="entry name" value="DUF6883"/>
</dbReference>
<organism evidence="2 3">
    <name type="scientific">Candidatus Promineifilum breve</name>
    <dbReference type="NCBI Taxonomy" id="1806508"/>
    <lineage>
        <taxon>Bacteria</taxon>
        <taxon>Bacillati</taxon>
        <taxon>Chloroflexota</taxon>
        <taxon>Ardenticatenia</taxon>
        <taxon>Candidatus Promineifilales</taxon>
        <taxon>Candidatus Promineifilaceae</taxon>
        <taxon>Candidatus Promineifilum</taxon>
    </lineage>
</organism>
<dbReference type="AlphaFoldDB" id="A0A160T2U6"/>
<keyword evidence="3" id="KW-1185">Reference proteome</keyword>
<dbReference type="KEGG" id="pbf:CFX0092_A0932"/>
<evidence type="ECO:0000313" key="2">
    <source>
        <dbReference type="EMBL" id="CUS02810.2"/>
    </source>
</evidence>
<sequence length="121" mass="13796">MSELLRNAIDAHIDPRKLRDYALNINHDSGRFKAAFFAQMGYDAENWQLLERDIREQHLTTGAERGSASSFGIKYNITAPLVGPNGESRWVTTVWIFRTGEAFADLVTIEPAKRRRSVEDE</sequence>
<proteinExistence type="predicted"/>
<protein>
    <recommendedName>
        <fullName evidence="1">DUF6883 domain-containing protein</fullName>
    </recommendedName>
</protein>
<gene>
    <name evidence="2" type="ORF">CFX0092_A0932</name>
</gene>
<dbReference type="Pfam" id="PF21814">
    <property type="entry name" value="DUF6883"/>
    <property type="match status" value="1"/>
</dbReference>
<dbReference type="EMBL" id="LN890655">
    <property type="protein sequence ID" value="CUS02810.2"/>
    <property type="molecule type" value="Genomic_DNA"/>
</dbReference>
<feature type="domain" description="DUF6883" evidence="1">
    <location>
        <begin position="5"/>
        <end position="111"/>
    </location>
</feature>
<dbReference type="RefSeq" id="WP_157912898.1">
    <property type="nucleotide sequence ID" value="NZ_LN890655.1"/>
</dbReference>